<evidence type="ECO:0000256" key="2">
    <source>
        <dbReference type="ARBA" id="ARBA00006214"/>
    </source>
</evidence>
<evidence type="ECO:0000256" key="5">
    <source>
        <dbReference type="ARBA" id="ARBA00022989"/>
    </source>
</evidence>
<dbReference type="RefSeq" id="WP_380005097.1">
    <property type="nucleotide sequence ID" value="NZ_JBHLYR010000009.1"/>
</dbReference>
<feature type="domain" description="Vitamin K epoxide reductase" evidence="11">
    <location>
        <begin position="23"/>
        <end position="152"/>
    </location>
</feature>
<keyword evidence="9" id="KW-0676">Redox-active center</keyword>
<keyword evidence="3 10" id="KW-0812">Transmembrane</keyword>
<dbReference type="Proteomes" id="UP001589733">
    <property type="component" value="Unassembled WGS sequence"/>
</dbReference>
<feature type="transmembrane region" description="Helical" evidence="10">
    <location>
        <begin position="23"/>
        <end position="41"/>
    </location>
</feature>
<keyword evidence="4" id="KW-0874">Quinone</keyword>
<reference evidence="12 13" key="1">
    <citation type="submission" date="2024-09" db="EMBL/GenBank/DDBJ databases">
        <authorList>
            <person name="Sun Q."/>
            <person name="Mori K."/>
        </authorList>
    </citation>
    <scope>NUCLEOTIDE SEQUENCE [LARGE SCALE GENOMIC DNA]</scope>
    <source>
        <strain evidence="12 13">JCM 13503</strain>
    </source>
</reference>
<accession>A0ABV6AXA6</accession>
<organism evidence="12 13">
    <name type="scientific">Deinococcus oregonensis</name>
    <dbReference type="NCBI Taxonomy" id="1805970"/>
    <lineage>
        <taxon>Bacteria</taxon>
        <taxon>Thermotogati</taxon>
        <taxon>Deinococcota</taxon>
        <taxon>Deinococci</taxon>
        <taxon>Deinococcales</taxon>
        <taxon>Deinococcaceae</taxon>
        <taxon>Deinococcus</taxon>
    </lineage>
</organism>
<keyword evidence="8" id="KW-1015">Disulfide bond</keyword>
<evidence type="ECO:0000256" key="3">
    <source>
        <dbReference type="ARBA" id="ARBA00022692"/>
    </source>
</evidence>
<evidence type="ECO:0000256" key="1">
    <source>
        <dbReference type="ARBA" id="ARBA00004141"/>
    </source>
</evidence>
<gene>
    <name evidence="12" type="ORF">ACFFLM_02215</name>
</gene>
<dbReference type="Gene3D" id="1.20.1440.130">
    <property type="entry name" value="VKOR domain"/>
    <property type="match status" value="1"/>
</dbReference>
<keyword evidence="7 10" id="KW-0472">Membrane</keyword>
<evidence type="ECO:0000313" key="12">
    <source>
        <dbReference type="EMBL" id="MFB9990803.1"/>
    </source>
</evidence>
<comment type="subcellular location">
    <subcellularLocation>
        <location evidence="1">Membrane</location>
        <topology evidence="1">Multi-pass membrane protein</topology>
    </subcellularLocation>
</comment>
<evidence type="ECO:0000256" key="7">
    <source>
        <dbReference type="ARBA" id="ARBA00023136"/>
    </source>
</evidence>
<comment type="caution">
    <text evidence="12">The sequence shown here is derived from an EMBL/GenBank/DDBJ whole genome shotgun (WGS) entry which is preliminary data.</text>
</comment>
<name>A0ABV6AXA6_9DEIO</name>
<keyword evidence="5 10" id="KW-1133">Transmembrane helix</keyword>
<dbReference type="InterPro" id="IPR012932">
    <property type="entry name" value="VKOR"/>
</dbReference>
<dbReference type="InterPro" id="IPR038354">
    <property type="entry name" value="VKOR_sf"/>
</dbReference>
<evidence type="ECO:0000256" key="8">
    <source>
        <dbReference type="ARBA" id="ARBA00023157"/>
    </source>
</evidence>
<sequence length="167" mass="18233">MNPAQLSRELRLAHTPDLHRRRWILGLSLLGTAMGQAVALYQTGIIRRLPDPPLPGVDSNKVDASEYAYKRFQTPDALMMIVSYGVTAWLAGAGGKDRATDMPLLPIAMGLKVLGDAAFAAELGREEWQENKALCAYCQVATVASLVSIPLAFPETRRALSTLLSRR</sequence>
<evidence type="ECO:0000256" key="4">
    <source>
        <dbReference type="ARBA" id="ARBA00022719"/>
    </source>
</evidence>
<dbReference type="EMBL" id="JBHLYR010000009">
    <property type="protein sequence ID" value="MFB9990803.1"/>
    <property type="molecule type" value="Genomic_DNA"/>
</dbReference>
<evidence type="ECO:0000256" key="10">
    <source>
        <dbReference type="SAM" id="Phobius"/>
    </source>
</evidence>
<keyword evidence="6" id="KW-0560">Oxidoreductase</keyword>
<dbReference type="Pfam" id="PF07884">
    <property type="entry name" value="VKOR"/>
    <property type="match status" value="1"/>
</dbReference>
<evidence type="ECO:0000256" key="6">
    <source>
        <dbReference type="ARBA" id="ARBA00023002"/>
    </source>
</evidence>
<evidence type="ECO:0000313" key="13">
    <source>
        <dbReference type="Proteomes" id="UP001589733"/>
    </source>
</evidence>
<proteinExistence type="inferred from homology"/>
<keyword evidence="13" id="KW-1185">Reference proteome</keyword>
<evidence type="ECO:0000256" key="9">
    <source>
        <dbReference type="ARBA" id="ARBA00023284"/>
    </source>
</evidence>
<evidence type="ECO:0000259" key="11">
    <source>
        <dbReference type="Pfam" id="PF07884"/>
    </source>
</evidence>
<protein>
    <submittedName>
        <fullName evidence="12">Vitamin K epoxide reductase family protein</fullName>
    </submittedName>
</protein>
<comment type="similarity">
    <text evidence="2">Belongs to the VKOR family.</text>
</comment>